<dbReference type="SMART" id="SM00382">
    <property type="entry name" value="AAA"/>
    <property type="match status" value="2"/>
</dbReference>
<keyword evidence="1" id="KW-0677">Repeat</keyword>
<dbReference type="GO" id="GO:0005524">
    <property type="term" value="F:ATP binding"/>
    <property type="evidence" value="ECO:0007669"/>
    <property type="project" value="UniProtKB-KW"/>
</dbReference>
<name>A0A1Y2FW74_9BASI</name>
<dbReference type="InParanoid" id="A0A1Y2FW74"/>
<dbReference type="STRING" id="106004.A0A1Y2FW74"/>
<dbReference type="Gene3D" id="3.40.50.300">
    <property type="entry name" value="P-loop containing nucleotide triphosphate hydrolases"/>
    <property type="match status" value="2"/>
</dbReference>
<dbReference type="Pfam" id="PF00005">
    <property type="entry name" value="ABC_tran"/>
    <property type="match status" value="2"/>
</dbReference>
<evidence type="ECO:0000256" key="2">
    <source>
        <dbReference type="ARBA" id="ARBA00022741"/>
    </source>
</evidence>
<dbReference type="InterPro" id="IPR003439">
    <property type="entry name" value="ABC_transporter-like_ATP-bd"/>
</dbReference>
<dbReference type="InterPro" id="IPR003593">
    <property type="entry name" value="AAA+_ATPase"/>
</dbReference>
<dbReference type="OrthoDB" id="2110130at2759"/>
<keyword evidence="4" id="KW-0175">Coiled coil</keyword>
<dbReference type="CDD" id="cd03221">
    <property type="entry name" value="ABCF_EF-3"/>
    <property type="match status" value="1"/>
</dbReference>
<feature type="region of interest" description="Disordered" evidence="5">
    <location>
        <begin position="677"/>
        <end position="706"/>
    </location>
</feature>
<dbReference type="PROSITE" id="PS00211">
    <property type="entry name" value="ABC_TRANSPORTER_1"/>
    <property type="match status" value="1"/>
</dbReference>
<dbReference type="PROSITE" id="PS50893">
    <property type="entry name" value="ABC_TRANSPORTER_2"/>
    <property type="match status" value="2"/>
</dbReference>
<evidence type="ECO:0000313" key="8">
    <source>
        <dbReference type="Proteomes" id="UP000193467"/>
    </source>
</evidence>
<feature type="domain" description="ABC transporter" evidence="6">
    <location>
        <begin position="49"/>
        <end position="370"/>
    </location>
</feature>
<feature type="compositionally biased region" description="Acidic residues" evidence="5">
    <location>
        <begin position="681"/>
        <end position="696"/>
    </location>
</feature>
<proteinExistence type="predicted"/>
<keyword evidence="2" id="KW-0547">Nucleotide-binding</keyword>
<dbReference type="InterPro" id="IPR017871">
    <property type="entry name" value="ABC_transporter-like_CS"/>
</dbReference>
<evidence type="ECO:0000256" key="3">
    <source>
        <dbReference type="ARBA" id="ARBA00022840"/>
    </source>
</evidence>
<dbReference type="InterPro" id="IPR050611">
    <property type="entry name" value="ABCF"/>
</dbReference>
<comment type="caution">
    <text evidence="7">The sequence shown here is derived from an EMBL/GenBank/DDBJ whole genome shotgun (WGS) entry which is preliminary data.</text>
</comment>
<keyword evidence="3" id="KW-0067">ATP-binding</keyword>
<evidence type="ECO:0000256" key="5">
    <source>
        <dbReference type="SAM" id="MobiDB-lite"/>
    </source>
</evidence>
<feature type="coiled-coil region" evidence="4">
    <location>
        <begin position="192"/>
        <end position="219"/>
    </location>
</feature>
<reference evidence="7 8" key="1">
    <citation type="submission" date="2016-07" db="EMBL/GenBank/DDBJ databases">
        <title>Pervasive Adenine N6-methylation of Active Genes in Fungi.</title>
        <authorList>
            <consortium name="DOE Joint Genome Institute"/>
            <person name="Mondo S.J."/>
            <person name="Dannebaum R.O."/>
            <person name="Kuo R.C."/>
            <person name="Labutti K."/>
            <person name="Haridas S."/>
            <person name="Kuo A."/>
            <person name="Salamov A."/>
            <person name="Ahrendt S.R."/>
            <person name="Lipzen A."/>
            <person name="Sullivan W."/>
            <person name="Andreopoulos W.B."/>
            <person name="Clum A."/>
            <person name="Lindquist E."/>
            <person name="Daum C."/>
            <person name="Ramamoorthy G.K."/>
            <person name="Gryganskyi A."/>
            <person name="Culley D."/>
            <person name="Magnuson J.K."/>
            <person name="James T.Y."/>
            <person name="O'Malley M.A."/>
            <person name="Stajich J.E."/>
            <person name="Spatafora J.W."/>
            <person name="Visel A."/>
            <person name="Grigoriev I.V."/>
        </authorList>
    </citation>
    <scope>NUCLEOTIDE SEQUENCE [LARGE SCALE GENOMIC DNA]</scope>
    <source>
        <strain evidence="7 8">62-1032</strain>
    </source>
</reference>
<evidence type="ECO:0000313" key="7">
    <source>
        <dbReference type="EMBL" id="ORY88253.1"/>
    </source>
</evidence>
<dbReference type="GO" id="GO:0016887">
    <property type="term" value="F:ATP hydrolysis activity"/>
    <property type="evidence" value="ECO:0007669"/>
    <property type="project" value="InterPro"/>
</dbReference>
<keyword evidence="7" id="KW-0378">Hydrolase</keyword>
<protein>
    <submittedName>
        <fullName evidence="7">p-loop containing nucleoside triphosphate hydrolase protein</fullName>
    </submittedName>
</protein>
<sequence length="742" mass="81539">MVLKKVAAKKAAAAAAASTTPSTSSTSHIKCSAQQSRFHAATLDTTTEVDIKDLTISVGEKDLLASAHLRLKNGVRYGLVGRNGTGKSSIFTALSEGLIPGLSPSLRILLLSQVEDSTRASEDDSISVLEHVVRGDKQRFLAVRRQEALLAAVESTSLVKTEKIVYTLQLEDRRAELVRAQLTASRRSGTRGKEAREEELKAEARVKEAEERLEKVGNTEPDAEIVSTATDMLNDVQATLELLETSSADARAATILHGLGFSYEMMEGRYSALSGGWRSRCSLATALLVQSDVVLLDEVTNFLDLEATIWLEKFLVEQTGRTLVVVSHDQSFLSAVVEETIILRNSTFRYFEGTPTAFEVNERKERKRLLGAKEALDKKRDHIEKSIQQGITSAKKTGDENRQRMVKSRQRKLDERFGVETSAKGTRFKLNRDLAGYHLSNRAELAVEEREGRVKINIPQPEKLRTIEDLLHFDNVQFSFPKATTPLLADVTFTVEQGGRVAFVGANGQGKTTLAKLIVGELQPTKGKIVRHPLLRIGYFSQHSVEDLSLPISSLSLNNTPVTALSYFLDHFEAKGEKVLEQEARALLGSLGLQGDTAARTPLSQLSGGQKVRLAFALIVFHPPPLLLLDEVTTHVDAPTIKALALALKSYAGAIVLITHDRWFSRVVVENESFRQASGIDAEDEEDEESSESEEEGGGKKGMTWRVGGGKIKLMEKGMAGYVGIVERKLARRKREEEAAGK</sequence>
<evidence type="ECO:0000256" key="1">
    <source>
        <dbReference type="ARBA" id="ARBA00022737"/>
    </source>
</evidence>
<organism evidence="7 8">
    <name type="scientific">Leucosporidium creatinivorum</name>
    <dbReference type="NCBI Taxonomy" id="106004"/>
    <lineage>
        <taxon>Eukaryota</taxon>
        <taxon>Fungi</taxon>
        <taxon>Dikarya</taxon>
        <taxon>Basidiomycota</taxon>
        <taxon>Pucciniomycotina</taxon>
        <taxon>Microbotryomycetes</taxon>
        <taxon>Leucosporidiales</taxon>
        <taxon>Leucosporidium</taxon>
    </lineage>
</organism>
<dbReference type="InterPro" id="IPR027417">
    <property type="entry name" value="P-loop_NTPase"/>
</dbReference>
<evidence type="ECO:0000259" key="6">
    <source>
        <dbReference type="PROSITE" id="PS50893"/>
    </source>
</evidence>
<dbReference type="PANTHER" id="PTHR19211:SF135">
    <property type="entry name" value="ATPASE, PUTATIVE (AFU_ORTHOLOGUE AFUA_1G16440)-RELATED"/>
    <property type="match status" value="1"/>
</dbReference>
<dbReference type="Proteomes" id="UP000193467">
    <property type="component" value="Unassembled WGS sequence"/>
</dbReference>
<evidence type="ECO:0000256" key="4">
    <source>
        <dbReference type="SAM" id="Coils"/>
    </source>
</evidence>
<dbReference type="SUPFAM" id="SSF52540">
    <property type="entry name" value="P-loop containing nucleoside triphosphate hydrolases"/>
    <property type="match status" value="2"/>
</dbReference>
<dbReference type="PANTHER" id="PTHR19211">
    <property type="entry name" value="ATP-BINDING TRANSPORT PROTEIN-RELATED"/>
    <property type="match status" value="1"/>
</dbReference>
<keyword evidence="8" id="KW-1185">Reference proteome</keyword>
<gene>
    <name evidence="7" type="ORF">BCR35DRAFT_301776</name>
</gene>
<dbReference type="EMBL" id="MCGR01000011">
    <property type="protein sequence ID" value="ORY88253.1"/>
    <property type="molecule type" value="Genomic_DNA"/>
</dbReference>
<dbReference type="AlphaFoldDB" id="A0A1Y2FW74"/>
<accession>A0A1Y2FW74</accession>
<feature type="domain" description="ABC transporter" evidence="6">
    <location>
        <begin position="471"/>
        <end position="702"/>
    </location>
</feature>